<dbReference type="AlphaFoldDB" id="A0A8B8LMV7"/>
<dbReference type="FunFam" id="3.30.559.10:FF:000008">
    <property type="entry name" value="Tryptamine hydroxycinnamoyl transferase"/>
    <property type="match status" value="1"/>
</dbReference>
<gene>
    <name evidence="5" type="primary">LOC113865669</name>
</gene>
<evidence type="ECO:0000256" key="3">
    <source>
        <dbReference type="ARBA" id="ARBA00023315"/>
    </source>
</evidence>
<dbReference type="GeneID" id="113865669"/>
<dbReference type="PANTHER" id="PTHR31896:SF12">
    <property type="entry name" value="HXXXD-TYPE ACYL-TRANSFERASE FAMILY PROTEIN"/>
    <property type="match status" value="1"/>
</dbReference>
<sequence>MSTPAVRPISECFVKPHPERPNMNQICYLSPWDIILVSSHYIQKGLLFKKPASLVNHQDFIQNLLDKLKRSLSQTLFHFYPLSGRLVTHKTHDPHSYSIFVDCINSEGAKFIYATLDSTISDILSPVDVPPIVQSFFDHHKAINHDGHTMPLLSIQVTELLDGVFIGCSMNHTIGDGTAYWNFFNTWSEIFQALAKGHENGVPISHQPIHNRWFPFNCGPPLNLPFKHHDEFIGRYEAPSLRERIFHFSAESIAKLKAKANSESNTTKISSFQSLSAHVWRSITRARGLSHDQRTGCKLATNNRTRIEPPVPQEYFGNLIHLVSAETTAGELLENDIGWAAWKLHLAVANHNYTVVQQMAKDWLQSPFIPQLGRLFEPYCVHMGSSPRFNMYGNEFGMGKAVALRSGYANKFAGKVTSYPGREGGGSIDLEVCLLPDNMSALESDEEFMNVVSVFNPLY</sequence>
<dbReference type="PANTHER" id="PTHR31896">
    <property type="entry name" value="FAMILY REGULATORY PROTEIN, PUTATIVE (AFU_ORTHOLOGUE AFUA_3G14730)-RELATED"/>
    <property type="match status" value="1"/>
</dbReference>
<keyword evidence="3" id="KW-0012">Acyltransferase</keyword>
<evidence type="ECO:0000313" key="5">
    <source>
        <dbReference type="RefSeq" id="XP_027356179.1"/>
    </source>
</evidence>
<dbReference type="RefSeq" id="XP_027356179.1">
    <property type="nucleotide sequence ID" value="XM_027500378.1"/>
</dbReference>
<name>A0A8B8LMV7_ABRPR</name>
<reference evidence="4" key="1">
    <citation type="journal article" date="2019" name="Toxins">
        <title>Detection of Abrin-Like and Prepropulchellin-Like Toxin Genes and Transcripts Using Whole Genome Sequencing and Full-Length Transcript Sequencing of Abrus precatorius.</title>
        <authorList>
            <person name="Hovde B.T."/>
            <person name="Daligault H.E."/>
            <person name="Hanschen E.R."/>
            <person name="Kunde Y.A."/>
            <person name="Johnson M.B."/>
            <person name="Starkenburg S.R."/>
            <person name="Johnson S.L."/>
        </authorList>
    </citation>
    <scope>NUCLEOTIDE SEQUENCE [LARGE SCALE GENOMIC DNA]</scope>
</reference>
<dbReference type="OrthoDB" id="1862401at2759"/>
<keyword evidence="2" id="KW-0808">Transferase</keyword>
<protein>
    <submittedName>
        <fullName evidence="5">Uncharacterized acetyltransferase At3g50280-like</fullName>
    </submittedName>
</protein>
<dbReference type="KEGG" id="aprc:113865669"/>
<evidence type="ECO:0000256" key="2">
    <source>
        <dbReference type="ARBA" id="ARBA00022679"/>
    </source>
</evidence>
<dbReference type="Pfam" id="PF02458">
    <property type="entry name" value="Transferase"/>
    <property type="match status" value="1"/>
</dbReference>
<keyword evidence="4" id="KW-1185">Reference proteome</keyword>
<evidence type="ECO:0000313" key="4">
    <source>
        <dbReference type="Proteomes" id="UP000694853"/>
    </source>
</evidence>
<dbReference type="InterPro" id="IPR051283">
    <property type="entry name" value="Sec_Metabolite_Acyltrans"/>
</dbReference>
<accession>A0A8B8LMV7</accession>
<dbReference type="GO" id="GO:0016746">
    <property type="term" value="F:acyltransferase activity"/>
    <property type="evidence" value="ECO:0007669"/>
    <property type="project" value="UniProtKB-KW"/>
</dbReference>
<dbReference type="Proteomes" id="UP000694853">
    <property type="component" value="Unplaced"/>
</dbReference>
<dbReference type="Gene3D" id="3.30.559.10">
    <property type="entry name" value="Chloramphenicol acetyltransferase-like domain"/>
    <property type="match status" value="2"/>
</dbReference>
<organism evidence="4 5">
    <name type="scientific">Abrus precatorius</name>
    <name type="common">Indian licorice</name>
    <name type="synonym">Glycine abrus</name>
    <dbReference type="NCBI Taxonomy" id="3816"/>
    <lineage>
        <taxon>Eukaryota</taxon>
        <taxon>Viridiplantae</taxon>
        <taxon>Streptophyta</taxon>
        <taxon>Embryophyta</taxon>
        <taxon>Tracheophyta</taxon>
        <taxon>Spermatophyta</taxon>
        <taxon>Magnoliopsida</taxon>
        <taxon>eudicotyledons</taxon>
        <taxon>Gunneridae</taxon>
        <taxon>Pentapetalae</taxon>
        <taxon>rosids</taxon>
        <taxon>fabids</taxon>
        <taxon>Fabales</taxon>
        <taxon>Fabaceae</taxon>
        <taxon>Papilionoideae</taxon>
        <taxon>50 kb inversion clade</taxon>
        <taxon>NPAAA clade</taxon>
        <taxon>indigoferoid/millettioid clade</taxon>
        <taxon>Abreae</taxon>
        <taxon>Abrus</taxon>
    </lineage>
</organism>
<comment type="similarity">
    <text evidence="1">Belongs to the plant acyltransferase family.</text>
</comment>
<dbReference type="InterPro" id="IPR023213">
    <property type="entry name" value="CAT-like_dom_sf"/>
</dbReference>
<reference evidence="5" key="2">
    <citation type="submission" date="2025-08" db="UniProtKB">
        <authorList>
            <consortium name="RefSeq"/>
        </authorList>
    </citation>
    <scope>IDENTIFICATION</scope>
    <source>
        <tissue evidence="5">Young leaves</tissue>
    </source>
</reference>
<evidence type="ECO:0000256" key="1">
    <source>
        <dbReference type="ARBA" id="ARBA00009861"/>
    </source>
</evidence>
<proteinExistence type="inferred from homology"/>